<evidence type="ECO:0000256" key="6">
    <source>
        <dbReference type="ARBA" id="ARBA00022827"/>
    </source>
</evidence>
<dbReference type="Pfam" id="PF02424">
    <property type="entry name" value="ApbE"/>
    <property type="match status" value="1"/>
</dbReference>
<dbReference type="RefSeq" id="WP_097108729.1">
    <property type="nucleotide sequence ID" value="NZ_OCPC01000005.1"/>
</dbReference>
<evidence type="ECO:0000256" key="10">
    <source>
        <dbReference type="PIRNR" id="PIRNR006268"/>
    </source>
</evidence>
<name>A0A286IDT1_9HYPH</name>
<comment type="catalytic activity">
    <reaction evidence="9 10">
        <text>L-threonyl-[protein] + FAD = FMN-L-threonyl-[protein] + AMP + H(+)</text>
        <dbReference type="Rhea" id="RHEA:36847"/>
        <dbReference type="Rhea" id="RHEA-COMP:11060"/>
        <dbReference type="Rhea" id="RHEA-COMP:11061"/>
        <dbReference type="ChEBI" id="CHEBI:15378"/>
        <dbReference type="ChEBI" id="CHEBI:30013"/>
        <dbReference type="ChEBI" id="CHEBI:57692"/>
        <dbReference type="ChEBI" id="CHEBI:74257"/>
        <dbReference type="ChEBI" id="CHEBI:456215"/>
        <dbReference type="EC" id="2.7.1.180"/>
    </reaction>
</comment>
<dbReference type="InterPro" id="IPR006311">
    <property type="entry name" value="TAT_signal"/>
</dbReference>
<dbReference type="PANTHER" id="PTHR30040:SF2">
    <property type="entry name" value="FAD:PROTEIN FMN TRANSFERASE"/>
    <property type="match status" value="1"/>
</dbReference>
<dbReference type="Proteomes" id="UP000219465">
    <property type="component" value="Unassembled WGS sequence"/>
</dbReference>
<dbReference type="InterPro" id="IPR024932">
    <property type="entry name" value="ApbE"/>
</dbReference>
<evidence type="ECO:0000256" key="3">
    <source>
        <dbReference type="ARBA" id="ARBA00022630"/>
    </source>
</evidence>
<dbReference type="SUPFAM" id="SSF143631">
    <property type="entry name" value="ApbE-like"/>
    <property type="match status" value="1"/>
</dbReference>
<feature type="binding site" evidence="11">
    <location>
        <position position="283"/>
    </location>
    <ligand>
        <name>Mg(2+)</name>
        <dbReference type="ChEBI" id="CHEBI:18420"/>
    </ligand>
</feature>
<gene>
    <name evidence="12" type="ORF">SAMN05877838_3152</name>
</gene>
<evidence type="ECO:0000256" key="4">
    <source>
        <dbReference type="ARBA" id="ARBA00022679"/>
    </source>
</evidence>
<keyword evidence="3 10" id="KW-0285">Flavoprotein</keyword>
<evidence type="ECO:0000256" key="1">
    <source>
        <dbReference type="ARBA" id="ARBA00011955"/>
    </source>
</evidence>
<dbReference type="AlphaFoldDB" id="A0A286IDT1"/>
<protein>
    <recommendedName>
        <fullName evidence="2 10">FAD:protein FMN transferase</fullName>
        <ecNumber evidence="1 10">2.7.1.180</ecNumber>
    </recommendedName>
    <alternativeName>
        <fullName evidence="8 10">Flavin transferase</fullName>
    </alternativeName>
</protein>
<evidence type="ECO:0000256" key="9">
    <source>
        <dbReference type="ARBA" id="ARBA00048540"/>
    </source>
</evidence>
<organism evidence="12 13">
    <name type="scientific">Hoeflea halophila</name>
    <dbReference type="NCBI Taxonomy" id="714899"/>
    <lineage>
        <taxon>Bacteria</taxon>
        <taxon>Pseudomonadati</taxon>
        <taxon>Pseudomonadota</taxon>
        <taxon>Alphaproteobacteria</taxon>
        <taxon>Hyphomicrobiales</taxon>
        <taxon>Rhizobiaceae</taxon>
        <taxon>Hoeflea</taxon>
    </lineage>
</organism>
<evidence type="ECO:0000313" key="13">
    <source>
        <dbReference type="Proteomes" id="UP000219465"/>
    </source>
</evidence>
<dbReference type="OrthoDB" id="9778595at2"/>
<dbReference type="PROSITE" id="PS51318">
    <property type="entry name" value="TAT"/>
    <property type="match status" value="1"/>
</dbReference>
<feature type="binding site" evidence="11">
    <location>
        <position position="166"/>
    </location>
    <ligand>
        <name>Mg(2+)</name>
        <dbReference type="ChEBI" id="CHEBI:18420"/>
    </ligand>
</feature>
<keyword evidence="12" id="KW-0449">Lipoprotein</keyword>
<feature type="binding site" evidence="11">
    <location>
        <position position="279"/>
    </location>
    <ligand>
        <name>Mg(2+)</name>
        <dbReference type="ChEBI" id="CHEBI:18420"/>
    </ligand>
</feature>
<dbReference type="GO" id="GO:0016740">
    <property type="term" value="F:transferase activity"/>
    <property type="evidence" value="ECO:0007669"/>
    <property type="project" value="UniProtKB-UniRule"/>
</dbReference>
<dbReference type="Gene3D" id="3.10.520.10">
    <property type="entry name" value="ApbE-like domains"/>
    <property type="match status" value="1"/>
</dbReference>
<evidence type="ECO:0000256" key="8">
    <source>
        <dbReference type="ARBA" id="ARBA00031306"/>
    </source>
</evidence>
<comment type="similarity">
    <text evidence="10">Belongs to the ApbE family.</text>
</comment>
<evidence type="ECO:0000256" key="5">
    <source>
        <dbReference type="ARBA" id="ARBA00022723"/>
    </source>
</evidence>
<dbReference type="EC" id="2.7.1.180" evidence="1 10"/>
<evidence type="ECO:0000256" key="2">
    <source>
        <dbReference type="ARBA" id="ARBA00016337"/>
    </source>
</evidence>
<dbReference type="EMBL" id="OCPC01000005">
    <property type="protein sequence ID" value="SOE18232.1"/>
    <property type="molecule type" value="Genomic_DNA"/>
</dbReference>
<evidence type="ECO:0000313" key="12">
    <source>
        <dbReference type="EMBL" id="SOE18232.1"/>
    </source>
</evidence>
<keyword evidence="5 10" id="KW-0479">Metal-binding</keyword>
<keyword evidence="7 10" id="KW-0460">Magnesium</keyword>
<comment type="cofactor">
    <cofactor evidence="11">
        <name>Mg(2+)</name>
        <dbReference type="ChEBI" id="CHEBI:18420"/>
    </cofactor>
    <cofactor evidence="11">
        <name>Mn(2+)</name>
        <dbReference type="ChEBI" id="CHEBI:29035"/>
    </cofactor>
    <text evidence="11">Magnesium. Can also use manganese.</text>
</comment>
<reference evidence="13" key="1">
    <citation type="submission" date="2017-08" db="EMBL/GenBank/DDBJ databases">
        <authorList>
            <person name="Varghese N."/>
            <person name="Submissions S."/>
        </authorList>
    </citation>
    <scope>NUCLEOTIDE SEQUENCE [LARGE SCALE GENOMIC DNA]</scope>
    <source>
        <strain evidence="13">KCTC 23107</strain>
    </source>
</reference>
<dbReference type="PANTHER" id="PTHR30040">
    <property type="entry name" value="THIAMINE BIOSYNTHESIS LIPOPROTEIN APBE"/>
    <property type="match status" value="1"/>
</dbReference>
<keyword evidence="4 10" id="KW-0808">Transferase</keyword>
<accession>A0A286IDT1</accession>
<sequence>MSYNTLNRREVLKTAAAIAGVFAMPQIATSATKPMVLTGSGFGTQWRALCDASTNRTQVAKIITDAIALVDRSMSPYRCDSEIFAVNAAPKGSQFKISPEMAVVLASAETVTKASDGAFDPGVGPLVNRMGFGPIRGDFVPFREGFGLAGERLLKHVDGATIDLCGIAKGRAVDLIIERLHADGFDNMLVEIGGEYAALGSHPAGRPWHIAVENPLPGTSNAITVIRPDGRAIATSGHRHQGVDGIIGLSHIMAPAGGQPASQEVRSATVIADNAMEADAWSTALAALDAREAVDLAHANAIDALILVSARVDCSLVSAVRTGHFTRHEVQK</sequence>
<keyword evidence="6 10" id="KW-0274">FAD</keyword>
<evidence type="ECO:0000256" key="7">
    <source>
        <dbReference type="ARBA" id="ARBA00022842"/>
    </source>
</evidence>
<dbReference type="InterPro" id="IPR003374">
    <property type="entry name" value="ApbE-like_sf"/>
</dbReference>
<evidence type="ECO:0000256" key="11">
    <source>
        <dbReference type="PIRSR" id="PIRSR006268-2"/>
    </source>
</evidence>
<proteinExistence type="inferred from homology"/>
<keyword evidence="13" id="KW-1185">Reference proteome</keyword>
<dbReference type="GO" id="GO:0046872">
    <property type="term" value="F:metal ion binding"/>
    <property type="evidence" value="ECO:0007669"/>
    <property type="project" value="UniProtKB-UniRule"/>
</dbReference>
<dbReference type="PIRSF" id="PIRSF006268">
    <property type="entry name" value="ApbE"/>
    <property type="match status" value="1"/>
</dbReference>